<evidence type="ECO:0000313" key="3">
    <source>
        <dbReference type="Proteomes" id="UP000294772"/>
    </source>
</evidence>
<dbReference type="AlphaFoldDB" id="A0AA46DD77"/>
<dbReference type="Proteomes" id="UP000294772">
    <property type="component" value="Unassembled WGS sequence"/>
</dbReference>
<feature type="chain" id="PRO_5041253954" description="Lipoprotein" evidence="1">
    <location>
        <begin position="23"/>
        <end position="87"/>
    </location>
</feature>
<organism evidence="2 3">
    <name type="scientific">Caldimonas thermodepolymerans</name>
    <dbReference type="NCBI Taxonomy" id="215580"/>
    <lineage>
        <taxon>Bacteria</taxon>
        <taxon>Pseudomonadati</taxon>
        <taxon>Pseudomonadota</taxon>
        <taxon>Betaproteobacteria</taxon>
        <taxon>Burkholderiales</taxon>
        <taxon>Sphaerotilaceae</taxon>
        <taxon>Caldimonas</taxon>
    </lineage>
</organism>
<feature type="signal peptide" evidence="1">
    <location>
        <begin position="1"/>
        <end position="22"/>
    </location>
</feature>
<evidence type="ECO:0000313" key="2">
    <source>
        <dbReference type="EMBL" id="TCP06553.1"/>
    </source>
</evidence>
<evidence type="ECO:0000256" key="1">
    <source>
        <dbReference type="SAM" id="SignalP"/>
    </source>
</evidence>
<dbReference type="EMBL" id="SLXF01000006">
    <property type="protein sequence ID" value="TCP06553.1"/>
    <property type="molecule type" value="Genomic_DNA"/>
</dbReference>
<reference evidence="2 3" key="1">
    <citation type="submission" date="2019-03" db="EMBL/GenBank/DDBJ databases">
        <title>Genomic Encyclopedia of Type Strains, Phase IV (KMG-IV): sequencing the most valuable type-strain genomes for metagenomic binning, comparative biology and taxonomic classification.</title>
        <authorList>
            <person name="Goeker M."/>
        </authorList>
    </citation>
    <scope>NUCLEOTIDE SEQUENCE [LARGE SCALE GENOMIC DNA]</scope>
    <source>
        <strain evidence="2 3">DSM 15264</strain>
    </source>
</reference>
<comment type="caution">
    <text evidence="2">The sequence shown here is derived from an EMBL/GenBank/DDBJ whole genome shotgun (WGS) entry which is preliminary data.</text>
</comment>
<keyword evidence="1" id="KW-0732">Signal</keyword>
<dbReference type="PROSITE" id="PS51257">
    <property type="entry name" value="PROKAR_LIPOPROTEIN"/>
    <property type="match status" value="1"/>
</dbReference>
<name>A0AA46DD77_9BURK</name>
<accession>A0AA46DD77</accession>
<evidence type="ECO:0008006" key="4">
    <source>
        <dbReference type="Google" id="ProtNLM"/>
    </source>
</evidence>
<dbReference type="RefSeq" id="WP_132765353.1">
    <property type="nucleotide sequence ID" value="NZ_CP110416.1"/>
</dbReference>
<gene>
    <name evidence="2" type="ORF">EV676_10636</name>
</gene>
<proteinExistence type="predicted"/>
<protein>
    <recommendedName>
        <fullName evidence="4">Lipoprotein</fullName>
    </recommendedName>
</protein>
<sequence length="87" mass="9476">MSRLLLCLVLLLLAGCETTSRAVMQQLPPLDAALRAPCRLPDPPPAALVDYDARDDYVQHVVLPALADCAVRKAAIVEAWDRVRAGR</sequence>